<dbReference type="EMBL" id="VOIR01000012">
    <property type="protein sequence ID" value="KAA6434924.1"/>
    <property type="molecule type" value="Genomic_DNA"/>
</dbReference>
<reference evidence="2 3" key="1">
    <citation type="submission" date="2019-08" db="EMBL/GenBank/DDBJ databases">
        <title>Agrococcus lahaulensis sp. nov., isolated from a cold desert of the Indian Himalayas.</title>
        <authorList>
            <person name="Qu J.H."/>
        </authorList>
    </citation>
    <scope>NUCLEOTIDE SEQUENCE [LARGE SCALE GENOMIC DNA]</scope>
    <source>
        <strain evidence="2 3">NS18</strain>
    </source>
</reference>
<feature type="region of interest" description="Disordered" evidence="1">
    <location>
        <begin position="66"/>
        <end position="137"/>
    </location>
</feature>
<evidence type="ECO:0000313" key="2">
    <source>
        <dbReference type="EMBL" id="KAA6434924.1"/>
    </source>
</evidence>
<gene>
    <name evidence="2" type="ORF">FQ330_03935</name>
</gene>
<evidence type="ECO:0000313" key="3">
    <source>
        <dbReference type="Proteomes" id="UP000323221"/>
    </source>
</evidence>
<name>A0A5M8QIY6_9MICO</name>
<accession>A0A5M8QIY6</accession>
<comment type="caution">
    <text evidence="2">The sequence shown here is derived from an EMBL/GenBank/DDBJ whole genome shotgun (WGS) entry which is preliminary data.</text>
</comment>
<dbReference type="AlphaFoldDB" id="A0A5M8QIY6"/>
<keyword evidence="3" id="KW-1185">Reference proteome</keyword>
<proteinExistence type="predicted"/>
<dbReference type="Proteomes" id="UP000323221">
    <property type="component" value="Unassembled WGS sequence"/>
</dbReference>
<organism evidence="2 3">
    <name type="scientific">Agrococcus sediminis</name>
    <dbReference type="NCBI Taxonomy" id="2599924"/>
    <lineage>
        <taxon>Bacteria</taxon>
        <taxon>Bacillati</taxon>
        <taxon>Actinomycetota</taxon>
        <taxon>Actinomycetes</taxon>
        <taxon>Micrococcales</taxon>
        <taxon>Microbacteriaceae</taxon>
        <taxon>Agrococcus</taxon>
    </lineage>
</organism>
<protein>
    <submittedName>
        <fullName evidence="2">Uncharacterized protein</fullName>
    </submittedName>
</protein>
<evidence type="ECO:0000256" key="1">
    <source>
        <dbReference type="SAM" id="MobiDB-lite"/>
    </source>
</evidence>
<feature type="compositionally biased region" description="Low complexity" evidence="1">
    <location>
        <begin position="117"/>
        <end position="127"/>
    </location>
</feature>
<dbReference type="OrthoDB" id="9811884at2"/>
<dbReference type="RefSeq" id="WP_146355449.1">
    <property type="nucleotide sequence ID" value="NZ_VOIR01000012.1"/>
</dbReference>
<sequence>MKPRITTMQDLKPEDIGHVISFPHYRPQPGLGAVTGELVGIDPSTTYKGNMPVHWFSVRLRQGRGFDRRRPTSYGPFAADYPVTVGDTSTPPRPRAPGRPQRPTEGGVVWSSEWSQRPTRPRTLPRPTRVEPAAEQD</sequence>